<name>A0A0L6V2C9_9BASI</name>
<keyword evidence="3" id="KW-1185">Reference proteome</keyword>
<dbReference type="Proteomes" id="UP000037035">
    <property type="component" value="Unassembled WGS sequence"/>
</dbReference>
<evidence type="ECO:0000256" key="1">
    <source>
        <dbReference type="SAM" id="MobiDB-lite"/>
    </source>
</evidence>
<accession>A0A0L6V2C9</accession>
<proteinExistence type="predicted"/>
<dbReference type="VEuPathDB" id="FungiDB:VP01_2818g2"/>
<feature type="compositionally biased region" description="Pro residues" evidence="1">
    <location>
        <begin position="14"/>
        <end position="26"/>
    </location>
</feature>
<evidence type="ECO:0000313" key="2">
    <source>
        <dbReference type="EMBL" id="KNZ54911.1"/>
    </source>
</evidence>
<evidence type="ECO:0000313" key="3">
    <source>
        <dbReference type="Proteomes" id="UP000037035"/>
    </source>
</evidence>
<dbReference type="AlphaFoldDB" id="A0A0L6V2C9"/>
<comment type="caution">
    <text evidence="2">The sequence shown here is derived from an EMBL/GenBank/DDBJ whole genome shotgun (WGS) entry which is preliminary data.</text>
</comment>
<dbReference type="EMBL" id="LAVV01007744">
    <property type="protein sequence ID" value="KNZ54911.1"/>
    <property type="molecule type" value="Genomic_DNA"/>
</dbReference>
<feature type="region of interest" description="Disordered" evidence="1">
    <location>
        <begin position="1"/>
        <end position="27"/>
    </location>
</feature>
<reference evidence="2 3" key="1">
    <citation type="submission" date="2015-08" db="EMBL/GenBank/DDBJ databases">
        <title>Next Generation Sequencing and Analysis of the Genome of Puccinia sorghi L Schw, the Causal Agent of Maize Common Rust.</title>
        <authorList>
            <person name="Rochi L."/>
            <person name="Burguener G."/>
            <person name="Darino M."/>
            <person name="Turjanski A."/>
            <person name="Kreff E."/>
            <person name="Dieguez M.J."/>
            <person name="Sacco F."/>
        </authorList>
    </citation>
    <scope>NUCLEOTIDE SEQUENCE [LARGE SCALE GENOMIC DNA]</scope>
    <source>
        <strain evidence="2 3">RO10H11247</strain>
    </source>
</reference>
<organism evidence="2 3">
    <name type="scientific">Puccinia sorghi</name>
    <dbReference type="NCBI Taxonomy" id="27349"/>
    <lineage>
        <taxon>Eukaryota</taxon>
        <taxon>Fungi</taxon>
        <taxon>Dikarya</taxon>
        <taxon>Basidiomycota</taxon>
        <taxon>Pucciniomycotina</taxon>
        <taxon>Pucciniomycetes</taxon>
        <taxon>Pucciniales</taxon>
        <taxon>Pucciniaceae</taxon>
        <taxon>Puccinia</taxon>
    </lineage>
</organism>
<protein>
    <submittedName>
        <fullName evidence="2">Uncharacterized protein</fullName>
    </submittedName>
</protein>
<gene>
    <name evidence="2" type="ORF">VP01_2818g2</name>
</gene>
<sequence>MASTPIALSHHQQPPAPTDGPEPPPILIMDLTTSARYQNKPSPQQLYNEFITKAKKKYLTENSHKKAIKFISTSPPFCLFDRPSNRVMIFDKRI</sequence>